<reference evidence="1" key="1">
    <citation type="submission" date="2019-04" db="EMBL/GenBank/DDBJ databases">
        <title>Sequencing of skin fungus with MAO and IRED activity.</title>
        <authorList>
            <person name="Marsaioli A.J."/>
            <person name="Bonatto J.M.C."/>
            <person name="Reis Junior O."/>
        </authorList>
    </citation>
    <scope>NUCLEOTIDE SEQUENCE</scope>
    <source>
        <strain evidence="1">28M1</strain>
    </source>
</reference>
<evidence type="ECO:0000313" key="2">
    <source>
        <dbReference type="Proteomes" id="UP000758155"/>
    </source>
</evidence>
<dbReference type="EMBL" id="SWKV01000058">
    <property type="protein sequence ID" value="KAF3035407.1"/>
    <property type="molecule type" value="Genomic_DNA"/>
</dbReference>
<dbReference type="Proteomes" id="UP000758155">
    <property type="component" value="Unassembled WGS sequence"/>
</dbReference>
<organism evidence="1 2">
    <name type="scientific">Didymella heteroderae</name>
    <dbReference type="NCBI Taxonomy" id="1769908"/>
    <lineage>
        <taxon>Eukaryota</taxon>
        <taxon>Fungi</taxon>
        <taxon>Dikarya</taxon>
        <taxon>Ascomycota</taxon>
        <taxon>Pezizomycotina</taxon>
        <taxon>Dothideomycetes</taxon>
        <taxon>Pleosporomycetidae</taxon>
        <taxon>Pleosporales</taxon>
        <taxon>Pleosporineae</taxon>
        <taxon>Didymellaceae</taxon>
        <taxon>Didymella</taxon>
    </lineage>
</organism>
<evidence type="ECO:0000313" key="1">
    <source>
        <dbReference type="EMBL" id="KAF3035407.1"/>
    </source>
</evidence>
<name>A0A9P4WL44_9PLEO</name>
<protein>
    <submittedName>
        <fullName evidence="1">Uncharacterized protein</fullName>
    </submittedName>
</protein>
<proteinExistence type="predicted"/>
<dbReference type="AlphaFoldDB" id="A0A9P4WL44"/>
<accession>A0A9P4WL44</accession>
<sequence>MRSLQPCLIVERFGVLDVAVPRPVQMNKVHTNPTNQHRALAAVARLTCTAIITTIAHVRILSFHLFALFNLVVSPTIDQIPNDAPSTQILRDLLPQHILALTAESEMQGVVRLMVPRSAMRAAAAATALRVQVHSQIDTLQFLQRSQNPRNAVEDRAQLILDQKILLQTGFGA</sequence>
<gene>
    <name evidence="1" type="ORF">E8E12_001682</name>
</gene>
<comment type="caution">
    <text evidence="1">The sequence shown here is derived from an EMBL/GenBank/DDBJ whole genome shotgun (WGS) entry which is preliminary data.</text>
</comment>
<keyword evidence="2" id="KW-1185">Reference proteome</keyword>